<protein>
    <recommendedName>
        <fullName evidence="3">Apea-like HEPN domain-containing protein</fullName>
    </recommendedName>
</protein>
<evidence type="ECO:0008006" key="3">
    <source>
        <dbReference type="Google" id="ProtNLM"/>
    </source>
</evidence>
<sequence length="211" mass="24404">MGDERLVPPSWEDLDVDAPRDEWHRQKPQFGEKICEWSDILNLQYWRPNDDGYGEPGGYDLSDMQRLRGLIMVQAAETEAVLGRVLLRLDPHSKPEKMMAGALLKRVWDKLPDSDKITWQSHVRQIRQAQKRRNRAVHDRPNVGYSWRDYATGGGEWVPVITLLGNDLCDEEDLRDDLALQQSSTVYAIELLHALACSNHDPSEDCPDWWE</sequence>
<name>A0ABR6BJL5_9PSEU</name>
<comment type="caution">
    <text evidence="1">The sequence shown here is derived from an EMBL/GenBank/DDBJ whole genome shotgun (WGS) entry which is preliminary data.</text>
</comment>
<dbReference type="EMBL" id="JACJID010000003">
    <property type="protein sequence ID" value="MBA8926910.1"/>
    <property type="molecule type" value="Genomic_DNA"/>
</dbReference>
<gene>
    <name evidence="1" type="ORF">BC739_004116</name>
</gene>
<keyword evidence="2" id="KW-1185">Reference proteome</keyword>
<organism evidence="1 2">
    <name type="scientific">Kutzneria viridogrisea</name>
    <dbReference type="NCBI Taxonomy" id="47990"/>
    <lineage>
        <taxon>Bacteria</taxon>
        <taxon>Bacillati</taxon>
        <taxon>Actinomycetota</taxon>
        <taxon>Actinomycetes</taxon>
        <taxon>Pseudonocardiales</taxon>
        <taxon>Pseudonocardiaceae</taxon>
        <taxon>Kutzneria</taxon>
    </lineage>
</organism>
<dbReference type="RefSeq" id="WP_182838096.1">
    <property type="nucleotide sequence ID" value="NZ_BAAABQ010000051.1"/>
</dbReference>
<dbReference type="Proteomes" id="UP000517916">
    <property type="component" value="Unassembled WGS sequence"/>
</dbReference>
<accession>A0ABR6BJL5</accession>
<reference evidence="1 2" key="1">
    <citation type="submission" date="2020-08" db="EMBL/GenBank/DDBJ databases">
        <title>Genomic Encyclopedia of Archaeal and Bacterial Type Strains, Phase II (KMG-II): from individual species to whole genera.</title>
        <authorList>
            <person name="Goeker M."/>
        </authorList>
    </citation>
    <scope>NUCLEOTIDE SEQUENCE [LARGE SCALE GENOMIC DNA]</scope>
    <source>
        <strain evidence="1 2">DSM 43850</strain>
    </source>
</reference>
<proteinExistence type="predicted"/>
<evidence type="ECO:0000313" key="2">
    <source>
        <dbReference type="Proteomes" id="UP000517916"/>
    </source>
</evidence>
<evidence type="ECO:0000313" key="1">
    <source>
        <dbReference type="EMBL" id="MBA8926910.1"/>
    </source>
</evidence>